<accession>A0ABD2PXR5</accession>
<name>A0ABD2PXR5_9PLAT</name>
<dbReference type="Proteomes" id="UP001626550">
    <property type="component" value="Unassembled WGS sequence"/>
</dbReference>
<proteinExistence type="predicted"/>
<comment type="caution">
    <text evidence="1">The sequence shown here is derived from an EMBL/GenBank/DDBJ whole genome shotgun (WGS) entry which is preliminary data.</text>
</comment>
<reference evidence="1 2" key="1">
    <citation type="submission" date="2024-11" db="EMBL/GenBank/DDBJ databases">
        <title>Adaptive evolution of stress response genes in parasites aligns with host niche diversity.</title>
        <authorList>
            <person name="Hahn C."/>
            <person name="Resl P."/>
        </authorList>
    </citation>
    <scope>NUCLEOTIDE SEQUENCE [LARGE SCALE GENOMIC DNA]</scope>
    <source>
        <strain evidence="1">EGGRZ-B1_66</strain>
        <tissue evidence="1">Body</tissue>
    </source>
</reference>
<protein>
    <submittedName>
        <fullName evidence="1">Uncharacterized protein</fullName>
    </submittedName>
</protein>
<organism evidence="1 2">
    <name type="scientific">Cichlidogyrus casuarinus</name>
    <dbReference type="NCBI Taxonomy" id="1844966"/>
    <lineage>
        <taxon>Eukaryota</taxon>
        <taxon>Metazoa</taxon>
        <taxon>Spiralia</taxon>
        <taxon>Lophotrochozoa</taxon>
        <taxon>Platyhelminthes</taxon>
        <taxon>Monogenea</taxon>
        <taxon>Monopisthocotylea</taxon>
        <taxon>Dactylogyridea</taxon>
        <taxon>Ancyrocephalidae</taxon>
        <taxon>Cichlidogyrus</taxon>
    </lineage>
</organism>
<gene>
    <name evidence="1" type="ORF">Ciccas_009345</name>
</gene>
<sequence>MIRIAFFSDEYGYLTQGNHSVNRFSTLDDLINQKAITDKVTSRLMPIAPQYKTIVADYSHGSKCYEAGTVVAWFGKIGHDNLVSVDGGPKFKLPENYLKVHKYGKNINLPCDATVIRARNPSPFYGTHHRIVKVCSHAFSYYSAKVDDQLQITEILPNGICIGTMHIPKNPPIKIPINYIEFQSQE</sequence>
<evidence type="ECO:0000313" key="1">
    <source>
        <dbReference type="EMBL" id="KAL3312069.1"/>
    </source>
</evidence>
<dbReference type="AlphaFoldDB" id="A0ABD2PXR5"/>
<keyword evidence="2" id="KW-1185">Reference proteome</keyword>
<dbReference type="EMBL" id="JBJKFK010001878">
    <property type="protein sequence ID" value="KAL3312069.1"/>
    <property type="molecule type" value="Genomic_DNA"/>
</dbReference>
<evidence type="ECO:0000313" key="2">
    <source>
        <dbReference type="Proteomes" id="UP001626550"/>
    </source>
</evidence>